<dbReference type="AlphaFoldDB" id="A0A072TLP0"/>
<protein>
    <submittedName>
        <fullName evidence="1 2">Uncharacterized protein</fullName>
    </submittedName>
</protein>
<evidence type="ECO:0000313" key="2">
    <source>
        <dbReference type="EnsemblPlants" id="KEH18394"/>
    </source>
</evidence>
<dbReference type="EMBL" id="CM001224">
    <property type="protein sequence ID" value="KEH18394.1"/>
    <property type="molecule type" value="Genomic_DNA"/>
</dbReference>
<accession>A0A072TLP0</accession>
<evidence type="ECO:0000313" key="1">
    <source>
        <dbReference type="EMBL" id="KEH18394.1"/>
    </source>
</evidence>
<dbReference type="EnsemblPlants" id="KEH18394">
    <property type="protein sequence ID" value="KEH18394"/>
    <property type="gene ID" value="MTR_8g017470"/>
</dbReference>
<name>A0A072TLP0_MEDTR</name>
<dbReference type="HOGENOM" id="CLU_1301339_0_0_1"/>
<gene>
    <name evidence="1" type="ordered locus">MTR_8g017470</name>
</gene>
<proteinExistence type="predicted"/>
<organism evidence="1 3">
    <name type="scientific">Medicago truncatula</name>
    <name type="common">Barrel medic</name>
    <name type="synonym">Medicago tribuloides</name>
    <dbReference type="NCBI Taxonomy" id="3880"/>
    <lineage>
        <taxon>Eukaryota</taxon>
        <taxon>Viridiplantae</taxon>
        <taxon>Streptophyta</taxon>
        <taxon>Embryophyta</taxon>
        <taxon>Tracheophyta</taxon>
        <taxon>Spermatophyta</taxon>
        <taxon>Magnoliopsida</taxon>
        <taxon>eudicotyledons</taxon>
        <taxon>Gunneridae</taxon>
        <taxon>Pentapetalae</taxon>
        <taxon>rosids</taxon>
        <taxon>fabids</taxon>
        <taxon>Fabales</taxon>
        <taxon>Fabaceae</taxon>
        <taxon>Papilionoideae</taxon>
        <taxon>50 kb inversion clade</taxon>
        <taxon>NPAAA clade</taxon>
        <taxon>Hologalegina</taxon>
        <taxon>IRL clade</taxon>
        <taxon>Trifolieae</taxon>
        <taxon>Medicago</taxon>
    </lineage>
</organism>
<reference evidence="1 3" key="2">
    <citation type="journal article" date="2014" name="BMC Genomics">
        <title>An improved genome release (version Mt4.0) for the model legume Medicago truncatula.</title>
        <authorList>
            <person name="Tang H."/>
            <person name="Krishnakumar V."/>
            <person name="Bidwell S."/>
            <person name="Rosen B."/>
            <person name="Chan A."/>
            <person name="Zhou S."/>
            <person name="Gentzbittel L."/>
            <person name="Childs K.L."/>
            <person name="Yandell M."/>
            <person name="Gundlach H."/>
            <person name="Mayer K.F."/>
            <person name="Schwartz D.C."/>
            <person name="Town C.D."/>
        </authorList>
    </citation>
    <scope>GENOME REANNOTATION</scope>
    <source>
        <strain evidence="1">A17</strain>
        <strain evidence="2 3">cv. Jemalong A17</strain>
    </source>
</reference>
<dbReference type="Proteomes" id="UP000002051">
    <property type="component" value="Chromosome 8"/>
</dbReference>
<reference evidence="2" key="3">
    <citation type="submission" date="2015-04" db="UniProtKB">
        <authorList>
            <consortium name="EnsemblPlants"/>
        </authorList>
    </citation>
    <scope>IDENTIFICATION</scope>
    <source>
        <strain evidence="2">cv. Jemalong A17</strain>
    </source>
</reference>
<keyword evidence="3" id="KW-1185">Reference proteome</keyword>
<sequence length="212" mass="24009">MENSFPLNANPNVILNFNHYNHQDYLYHSTSSPNLQGNFHQIDTKVDINDHYNANFPLIQNPIPQNIVQPISDPFPYEDGVALHLNPVNQENQFLKSDTTPLNKLMNPIELIQQYDQYHDLVELDATVPELANHQSLEDYASSILDSSNSQEHETPQEIQCYSSGIIHSQDQNVEANPLDYNIDALMCMSSSLPSSSSQFVTNPIIPLGWES</sequence>
<reference evidence="1 3" key="1">
    <citation type="journal article" date="2011" name="Nature">
        <title>The Medicago genome provides insight into the evolution of rhizobial symbioses.</title>
        <authorList>
            <person name="Young N.D."/>
            <person name="Debelle F."/>
            <person name="Oldroyd G.E."/>
            <person name="Geurts R."/>
            <person name="Cannon S.B."/>
            <person name="Udvardi M.K."/>
            <person name="Benedito V.A."/>
            <person name="Mayer K.F."/>
            <person name="Gouzy J."/>
            <person name="Schoof H."/>
            <person name="Van de Peer Y."/>
            <person name="Proost S."/>
            <person name="Cook D.R."/>
            <person name="Meyers B.C."/>
            <person name="Spannagl M."/>
            <person name="Cheung F."/>
            <person name="De Mita S."/>
            <person name="Krishnakumar V."/>
            <person name="Gundlach H."/>
            <person name="Zhou S."/>
            <person name="Mudge J."/>
            <person name="Bharti A.K."/>
            <person name="Murray J.D."/>
            <person name="Naoumkina M.A."/>
            <person name="Rosen B."/>
            <person name="Silverstein K.A."/>
            <person name="Tang H."/>
            <person name="Rombauts S."/>
            <person name="Zhao P.X."/>
            <person name="Zhou P."/>
            <person name="Barbe V."/>
            <person name="Bardou P."/>
            <person name="Bechner M."/>
            <person name="Bellec A."/>
            <person name="Berger A."/>
            <person name="Berges H."/>
            <person name="Bidwell S."/>
            <person name="Bisseling T."/>
            <person name="Choisne N."/>
            <person name="Couloux A."/>
            <person name="Denny R."/>
            <person name="Deshpande S."/>
            <person name="Dai X."/>
            <person name="Doyle J.J."/>
            <person name="Dudez A.M."/>
            <person name="Farmer A.D."/>
            <person name="Fouteau S."/>
            <person name="Franken C."/>
            <person name="Gibelin C."/>
            <person name="Gish J."/>
            <person name="Goldstein S."/>
            <person name="Gonzalez A.J."/>
            <person name="Green P.J."/>
            <person name="Hallab A."/>
            <person name="Hartog M."/>
            <person name="Hua A."/>
            <person name="Humphray S.J."/>
            <person name="Jeong D.H."/>
            <person name="Jing Y."/>
            <person name="Jocker A."/>
            <person name="Kenton S.M."/>
            <person name="Kim D.J."/>
            <person name="Klee K."/>
            <person name="Lai H."/>
            <person name="Lang C."/>
            <person name="Lin S."/>
            <person name="Macmil S.L."/>
            <person name="Magdelenat G."/>
            <person name="Matthews L."/>
            <person name="McCorrison J."/>
            <person name="Monaghan E.L."/>
            <person name="Mun J.H."/>
            <person name="Najar F.Z."/>
            <person name="Nicholson C."/>
            <person name="Noirot C."/>
            <person name="O'Bleness M."/>
            <person name="Paule C.R."/>
            <person name="Poulain J."/>
            <person name="Prion F."/>
            <person name="Qin B."/>
            <person name="Qu C."/>
            <person name="Retzel E.F."/>
            <person name="Riddle C."/>
            <person name="Sallet E."/>
            <person name="Samain S."/>
            <person name="Samson N."/>
            <person name="Sanders I."/>
            <person name="Saurat O."/>
            <person name="Scarpelli C."/>
            <person name="Schiex T."/>
            <person name="Segurens B."/>
            <person name="Severin A.J."/>
            <person name="Sherrier D.J."/>
            <person name="Shi R."/>
            <person name="Sims S."/>
            <person name="Singer S.R."/>
            <person name="Sinharoy S."/>
            <person name="Sterck L."/>
            <person name="Viollet A."/>
            <person name="Wang B.B."/>
            <person name="Wang K."/>
            <person name="Wang M."/>
            <person name="Wang X."/>
            <person name="Warfsmann J."/>
            <person name="Weissenbach J."/>
            <person name="White D.D."/>
            <person name="White J.D."/>
            <person name="Wiley G.B."/>
            <person name="Wincker P."/>
            <person name="Xing Y."/>
            <person name="Yang L."/>
            <person name="Yao Z."/>
            <person name="Ying F."/>
            <person name="Zhai J."/>
            <person name="Zhou L."/>
            <person name="Zuber A."/>
            <person name="Denarie J."/>
            <person name="Dixon R.A."/>
            <person name="May G.D."/>
            <person name="Schwartz D.C."/>
            <person name="Rogers J."/>
            <person name="Quetier F."/>
            <person name="Town C.D."/>
            <person name="Roe B.A."/>
        </authorList>
    </citation>
    <scope>NUCLEOTIDE SEQUENCE [LARGE SCALE GENOMIC DNA]</scope>
    <source>
        <strain evidence="1">A17</strain>
        <strain evidence="2 3">cv. Jemalong A17</strain>
    </source>
</reference>
<evidence type="ECO:0000313" key="3">
    <source>
        <dbReference type="Proteomes" id="UP000002051"/>
    </source>
</evidence>